<evidence type="ECO:0000313" key="11">
    <source>
        <dbReference type="Proteomes" id="UP000809621"/>
    </source>
</evidence>
<feature type="transmembrane region" description="Helical" evidence="9">
    <location>
        <begin position="21"/>
        <end position="42"/>
    </location>
</feature>
<dbReference type="PANTHER" id="PTHR43549">
    <property type="entry name" value="MULTIDRUG RESISTANCE PROTEIN YPNP-RELATED"/>
    <property type="match status" value="1"/>
</dbReference>
<dbReference type="InterPro" id="IPR052031">
    <property type="entry name" value="Membrane_Transporter-Flippase"/>
</dbReference>
<dbReference type="InterPro" id="IPR002528">
    <property type="entry name" value="MATE_fam"/>
</dbReference>
<protein>
    <recommendedName>
        <fullName evidence="2">Multidrug resistance protein NorM</fullName>
    </recommendedName>
    <alternativeName>
        <fullName evidence="8">Na(+)/drug antiporter</fullName>
    </alternativeName>
</protein>
<keyword evidence="4" id="KW-1003">Cell membrane</keyword>
<accession>A0ABS2HLB2</accession>
<keyword evidence="11" id="KW-1185">Reference proteome</keyword>
<evidence type="ECO:0000313" key="10">
    <source>
        <dbReference type="EMBL" id="MBM7038283.1"/>
    </source>
</evidence>
<dbReference type="InterPro" id="IPR048279">
    <property type="entry name" value="MdtK-like"/>
</dbReference>
<comment type="caution">
    <text evidence="10">The sequence shown here is derived from an EMBL/GenBank/DDBJ whole genome shotgun (WGS) entry which is preliminary data.</text>
</comment>
<dbReference type="NCBIfam" id="TIGR00797">
    <property type="entry name" value="matE"/>
    <property type="match status" value="1"/>
</dbReference>
<dbReference type="PANTHER" id="PTHR43549:SF3">
    <property type="entry name" value="MULTIDRUG RESISTANCE PROTEIN YPNP-RELATED"/>
    <property type="match status" value="1"/>
</dbReference>
<evidence type="ECO:0000256" key="1">
    <source>
        <dbReference type="ARBA" id="ARBA00004429"/>
    </source>
</evidence>
<reference evidence="10 11" key="1">
    <citation type="submission" date="2021-02" db="EMBL/GenBank/DDBJ databases">
        <authorList>
            <person name="Park J.-S."/>
        </authorList>
    </citation>
    <scope>NUCLEOTIDE SEQUENCE [LARGE SCALE GENOMIC DNA]</scope>
    <source>
        <strain evidence="10 11">188UL20-2</strain>
    </source>
</reference>
<keyword evidence="7 9" id="KW-0472">Membrane</keyword>
<evidence type="ECO:0000256" key="4">
    <source>
        <dbReference type="ARBA" id="ARBA00022475"/>
    </source>
</evidence>
<proteinExistence type="predicted"/>
<feature type="transmembrane region" description="Helical" evidence="9">
    <location>
        <begin position="54"/>
        <end position="77"/>
    </location>
</feature>
<comment type="subcellular location">
    <subcellularLocation>
        <location evidence="1">Cell inner membrane</location>
        <topology evidence="1">Multi-pass membrane protein</topology>
    </subcellularLocation>
</comment>
<sequence>MRDNQSLLTAPIGQVLTNKTIPMMFGIVAILLMNLVDAYFISLLGTEALAAISYTFPVTFGINSITMGVGLGLSTYVGRNLGKGDHAVAARYSSHGILLAVGLVIIASYFGFTYHDNLFIALGAEFALIPLIREYMLVFFATIPLLVIPMTGNAAIRATGDTKTPAQIMMVAALVNAIFDPLLIFGVGSFEGYGIMGAAIASAISWLIAVIWSLTILVRREKLLALPNPLYVVQDGFNILKLGTPAALSNALAPLSTAILMKVISNHGIAAIAAYGAAQRIESVLLLATMALNSVLNPFMAQNFGAGNDKRSFDGLFMAMRFSVLFQLFVFIVMVPLSSSFTTLFTSDVAVADYLWLYLVLVPVSYGFQGIMMMVVSTFNSLHQPLNALKWSLLRLFVFTLPLALLFSFIWGVDGLFVGLTMGNIAGGVLAYKEAIRIRETILSSES</sequence>
<feature type="transmembrane region" description="Helical" evidence="9">
    <location>
        <begin position="97"/>
        <end position="115"/>
    </location>
</feature>
<dbReference type="Proteomes" id="UP000809621">
    <property type="component" value="Unassembled WGS sequence"/>
</dbReference>
<keyword evidence="6 9" id="KW-1133">Transmembrane helix</keyword>
<keyword evidence="3" id="KW-0813">Transport</keyword>
<dbReference type="RefSeq" id="WP_205159773.1">
    <property type="nucleotide sequence ID" value="NZ_JAFEUM010000009.1"/>
</dbReference>
<feature type="transmembrane region" description="Helical" evidence="9">
    <location>
        <begin position="168"/>
        <end position="187"/>
    </location>
</feature>
<evidence type="ECO:0000256" key="8">
    <source>
        <dbReference type="ARBA" id="ARBA00030855"/>
    </source>
</evidence>
<feature type="transmembrane region" description="Helical" evidence="9">
    <location>
        <begin position="284"/>
        <end position="301"/>
    </location>
</feature>
<evidence type="ECO:0000256" key="9">
    <source>
        <dbReference type="SAM" id="Phobius"/>
    </source>
</evidence>
<feature type="transmembrane region" description="Helical" evidence="9">
    <location>
        <begin position="135"/>
        <end position="156"/>
    </location>
</feature>
<evidence type="ECO:0000256" key="5">
    <source>
        <dbReference type="ARBA" id="ARBA00022692"/>
    </source>
</evidence>
<feature type="transmembrane region" description="Helical" evidence="9">
    <location>
        <begin position="391"/>
        <end position="410"/>
    </location>
</feature>
<gene>
    <name evidence="10" type="ORF">JQC93_17990</name>
</gene>
<evidence type="ECO:0000256" key="2">
    <source>
        <dbReference type="ARBA" id="ARBA00013489"/>
    </source>
</evidence>
<keyword evidence="5 9" id="KW-0812">Transmembrane</keyword>
<evidence type="ECO:0000256" key="6">
    <source>
        <dbReference type="ARBA" id="ARBA00022989"/>
    </source>
</evidence>
<dbReference type="EMBL" id="JAFEUM010000009">
    <property type="protein sequence ID" value="MBM7038283.1"/>
    <property type="molecule type" value="Genomic_DNA"/>
</dbReference>
<organism evidence="10 11">
    <name type="scientific">Vibrio ulleungensis</name>
    <dbReference type="NCBI Taxonomy" id="2807619"/>
    <lineage>
        <taxon>Bacteria</taxon>
        <taxon>Pseudomonadati</taxon>
        <taxon>Pseudomonadota</taxon>
        <taxon>Gammaproteobacteria</taxon>
        <taxon>Vibrionales</taxon>
        <taxon>Vibrionaceae</taxon>
        <taxon>Vibrio</taxon>
    </lineage>
</organism>
<evidence type="ECO:0000256" key="7">
    <source>
        <dbReference type="ARBA" id="ARBA00023136"/>
    </source>
</evidence>
<evidence type="ECO:0000256" key="3">
    <source>
        <dbReference type="ARBA" id="ARBA00022448"/>
    </source>
</evidence>
<dbReference type="PIRSF" id="PIRSF006603">
    <property type="entry name" value="DinF"/>
    <property type="match status" value="1"/>
</dbReference>
<dbReference type="Pfam" id="PF01554">
    <property type="entry name" value="MatE"/>
    <property type="match status" value="2"/>
</dbReference>
<feature type="transmembrane region" description="Helical" evidence="9">
    <location>
        <begin position="355"/>
        <end position="379"/>
    </location>
</feature>
<feature type="transmembrane region" description="Helical" evidence="9">
    <location>
        <begin position="193"/>
        <end position="218"/>
    </location>
</feature>
<name>A0ABS2HLB2_9VIBR</name>